<organism evidence="2 3">
    <name type="scientific">Paenibacillus amylolyticus</name>
    <dbReference type="NCBI Taxonomy" id="1451"/>
    <lineage>
        <taxon>Bacteria</taxon>
        <taxon>Bacillati</taxon>
        <taxon>Bacillota</taxon>
        <taxon>Bacilli</taxon>
        <taxon>Bacillales</taxon>
        <taxon>Paenibacillaceae</taxon>
        <taxon>Paenibacillus</taxon>
    </lineage>
</organism>
<dbReference type="AlphaFoldDB" id="A0AAP5GWT8"/>
<dbReference type="InterPro" id="IPR023378">
    <property type="entry name" value="YheA/YmcA-like_dom_sf"/>
</dbReference>
<dbReference type="RefSeq" id="WP_056689722.1">
    <property type="nucleotide sequence ID" value="NZ_JAVDTR010000001.1"/>
</dbReference>
<dbReference type="Proteomes" id="UP001254832">
    <property type="component" value="Unassembled WGS sequence"/>
</dbReference>
<dbReference type="Gene3D" id="1.20.1500.10">
    <property type="entry name" value="YheA/YmcA-like"/>
    <property type="match status" value="1"/>
</dbReference>
<gene>
    <name evidence="2" type="ORF">J2W91_000466</name>
</gene>
<proteinExistence type="predicted"/>
<dbReference type="SUPFAM" id="SSF158622">
    <property type="entry name" value="YheA/YmcA-like"/>
    <property type="match status" value="1"/>
</dbReference>
<dbReference type="Pfam" id="PF06133">
    <property type="entry name" value="Com_YlbF"/>
    <property type="match status" value="1"/>
</dbReference>
<evidence type="ECO:0000313" key="2">
    <source>
        <dbReference type="EMBL" id="MDR6722018.1"/>
    </source>
</evidence>
<reference evidence="2" key="1">
    <citation type="submission" date="2023-07" db="EMBL/GenBank/DDBJ databases">
        <title>Sorghum-associated microbial communities from plants grown in Nebraska, USA.</title>
        <authorList>
            <person name="Schachtman D."/>
        </authorList>
    </citation>
    <scope>NUCLEOTIDE SEQUENCE</scope>
    <source>
        <strain evidence="2">BE80</strain>
    </source>
</reference>
<feature type="coiled-coil region" evidence="1">
    <location>
        <begin position="44"/>
        <end position="89"/>
    </location>
</feature>
<dbReference type="InterPro" id="IPR010368">
    <property type="entry name" value="Com_YlbF"/>
</dbReference>
<accession>A0AAP5GWT8</accession>
<evidence type="ECO:0000256" key="1">
    <source>
        <dbReference type="SAM" id="Coils"/>
    </source>
</evidence>
<comment type="caution">
    <text evidence="2">The sequence shown here is derived from an EMBL/GenBank/DDBJ whole genome shotgun (WGS) entry which is preliminary data.</text>
</comment>
<name>A0AAP5GWT8_PAEAM</name>
<protein>
    <submittedName>
        <fullName evidence="2">Cell fate (Sporulation/competence/biofilm development) regulator YlbF (YheA/YmcA/DUF963 family)</fullName>
    </submittedName>
</protein>
<dbReference type="EMBL" id="JAVDTR010000001">
    <property type="protein sequence ID" value="MDR6722018.1"/>
    <property type="molecule type" value="Genomic_DNA"/>
</dbReference>
<evidence type="ECO:0000313" key="3">
    <source>
        <dbReference type="Proteomes" id="UP001254832"/>
    </source>
</evidence>
<keyword evidence="1" id="KW-0175">Coiled coil</keyword>
<sequence length="142" mass="16719">MSTNTVVKLDKQLIMHKMQELCSLLLQDEGYKEMRDMIDEFAADEQATTQYERFMEKHQALEEKERQNIELLDSEIKVYEEEERALYDNPLIRRFIYAQREFSQLHQQISNYFTKSVELNRLPESKELGKEACGCGGSCSGH</sequence>